<dbReference type="EMBL" id="MRDB01000014">
    <property type="protein sequence ID" value="RKL41821.1"/>
    <property type="molecule type" value="Genomic_DNA"/>
</dbReference>
<dbReference type="AlphaFoldDB" id="A0A420TJX3"/>
<organism evidence="2 3">
    <name type="scientific">Gibberella intermedia</name>
    <name type="common">Bulb rot disease fungus</name>
    <name type="synonym">Fusarium proliferatum</name>
    <dbReference type="NCBI Taxonomy" id="948311"/>
    <lineage>
        <taxon>Eukaryota</taxon>
        <taxon>Fungi</taxon>
        <taxon>Dikarya</taxon>
        <taxon>Ascomycota</taxon>
        <taxon>Pezizomycotina</taxon>
        <taxon>Sordariomycetes</taxon>
        <taxon>Hypocreomycetidae</taxon>
        <taxon>Hypocreales</taxon>
        <taxon>Nectriaceae</taxon>
        <taxon>Fusarium</taxon>
        <taxon>Fusarium fujikuroi species complex</taxon>
    </lineage>
</organism>
<feature type="region of interest" description="Disordered" evidence="1">
    <location>
        <begin position="1"/>
        <end position="20"/>
    </location>
</feature>
<evidence type="ECO:0000313" key="2">
    <source>
        <dbReference type="EMBL" id="RKL41821.1"/>
    </source>
</evidence>
<comment type="caution">
    <text evidence="2">The sequence shown here is derived from an EMBL/GenBank/DDBJ whole genome shotgun (WGS) entry which is preliminary data.</text>
</comment>
<gene>
    <name evidence="2" type="ORF">BFJ72_g5161</name>
</gene>
<sequence>MVSLLYTKGKHLLSPRPESQNTKRCRAIYVVESPGGTMRETDPAAFHRPRFSNMSATQRKSNEAKVPKTVEPGPGPTTGSLAASYPLRPAASRQRTYPQQEEEEQDQDHATLYRYTNHDLSQQHLSTLSVREKLRKGIAMGFANNLAHTNGTQDALQQGSQGNPGPQPMDTMTISGMMTKMDMHYHMMPDLSRLHSKGVDNRNVAEMVNHELINNAPGATGRAEFLRKRSQHIKAREVPVRVASERLHVITGSANNNRYAPFPILDLHPERLMRVEPFPNKNDSSLVVPLNSEGLMAWLEWACRRFGYWKLELDSLHFKHDMVRNKTLKRSVSLGTHSPVSAEIADSVDALKLDARKGSITLYEANVRCGSPLQQQRWTWFKIVKPLLDIKGPVPQKYRTGDATMVFAIPTSKIKKIKEEWDPPLPVPQAKSQEPCQQDASAQLGDFGRLNLESYTQEATRQLALEWRYSENGIPTFAITPHPWFMKKFPPDFLWIEDAPIYSTDESWWDRLGEKAISDQDHWHYVQALMSGDICLVEARSKKGGKWIKVAPQVLKGNTGRTSMSYPSVGNCQYKTALAASRLRNEIQRD</sequence>
<proteinExistence type="predicted"/>
<reference evidence="2 3" key="1">
    <citation type="journal article" date="2018" name="Sci. Rep.">
        <title>Characterisation of pathogen-specific regions and novel effector candidates in Fusarium oxysporum f. sp. cepae.</title>
        <authorList>
            <person name="Armitage A.D."/>
            <person name="Taylor A."/>
            <person name="Sobczyk M.K."/>
            <person name="Baxter L."/>
            <person name="Greenfield B.P."/>
            <person name="Bates H.J."/>
            <person name="Wilson F."/>
            <person name="Jackson A.C."/>
            <person name="Ott S."/>
            <person name="Harrison R.J."/>
            <person name="Clarkson J.P."/>
        </authorList>
    </citation>
    <scope>NUCLEOTIDE SEQUENCE [LARGE SCALE GENOMIC DNA]</scope>
    <source>
        <strain evidence="2 3">Fp_A8</strain>
    </source>
</reference>
<protein>
    <submittedName>
        <fullName evidence="2">Uncharacterized protein</fullName>
    </submittedName>
</protein>
<name>A0A420TJX3_GIBIN</name>
<dbReference type="Proteomes" id="UP000283569">
    <property type="component" value="Unassembled WGS sequence"/>
</dbReference>
<accession>A0A420TJX3</accession>
<evidence type="ECO:0000313" key="3">
    <source>
        <dbReference type="Proteomes" id="UP000283569"/>
    </source>
</evidence>
<evidence type="ECO:0000256" key="1">
    <source>
        <dbReference type="SAM" id="MobiDB-lite"/>
    </source>
</evidence>
<feature type="region of interest" description="Disordered" evidence="1">
    <location>
        <begin position="48"/>
        <end position="107"/>
    </location>
</feature>